<dbReference type="AlphaFoldDB" id="A0A420YMR0"/>
<evidence type="ECO:0000313" key="2">
    <source>
        <dbReference type="EMBL" id="RKU49121.1"/>
    </source>
</evidence>
<dbReference type="EMBL" id="QVQW01000002">
    <property type="protein sequence ID" value="RKU49121.1"/>
    <property type="molecule type" value="Genomic_DNA"/>
</dbReference>
<organism evidence="2 3">
    <name type="scientific">Coniochaeta pulveracea</name>
    <dbReference type="NCBI Taxonomy" id="177199"/>
    <lineage>
        <taxon>Eukaryota</taxon>
        <taxon>Fungi</taxon>
        <taxon>Dikarya</taxon>
        <taxon>Ascomycota</taxon>
        <taxon>Pezizomycotina</taxon>
        <taxon>Sordariomycetes</taxon>
        <taxon>Sordariomycetidae</taxon>
        <taxon>Coniochaetales</taxon>
        <taxon>Coniochaetaceae</taxon>
        <taxon>Coniochaeta</taxon>
    </lineage>
</organism>
<feature type="region of interest" description="Disordered" evidence="1">
    <location>
        <begin position="1"/>
        <end position="31"/>
    </location>
</feature>
<gene>
    <name evidence="2" type="ORF">DL546_007594</name>
</gene>
<keyword evidence="3" id="KW-1185">Reference proteome</keyword>
<dbReference type="Proteomes" id="UP000275385">
    <property type="component" value="Unassembled WGS sequence"/>
</dbReference>
<evidence type="ECO:0000256" key="1">
    <source>
        <dbReference type="SAM" id="MobiDB-lite"/>
    </source>
</evidence>
<name>A0A420YMR0_9PEZI</name>
<accession>A0A420YMR0</accession>
<feature type="region of interest" description="Disordered" evidence="1">
    <location>
        <begin position="87"/>
        <end position="217"/>
    </location>
</feature>
<proteinExistence type="predicted"/>
<comment type="caution">
    <text evidence="2">The sequence shown here is derived from an EMBL/GenBank/DDBJ whole genome shotgun (WGS) entry which is preliminary data.</text>
</comment>
<protein>
    <submittedName>
        <fullName evidence="2">Uncharacterized protein</fullName>
    </submittedName>
</protein>
<feature type="compositionally biased region" description="Polar residues" evidence="1">
    <location>
        <begin position="124"/>
        <end position="143"/>
    </location>
</feature>
<reference evidence="2 3" key="1">
    <citation type="submission" date="2018-08" db="EMBL/GenBank/DDBJ databases">
        <title>Draft genome of the lignicolous fungus Coniochaeta pulveracea.</title>
        <authorList>
            <person name="Borstlap C.J."/>
            <person name="De Witt R.N."/>
            <person name="Botha A."/>
            <person name="Volschenk H."/>
        </authorList>
    </citation>
    <scope>NUCLEOTIDE SEQUENCE [LARGE SCALE GENOMIC DNA]</scope>
    <source>
        <strain evidence="2 3">CAB683</strain>
    </source>
</reference>
<evidence type="ECO:0000313" key="3">
    <source>
        <dbReference type="Proteomes" id="UP000275385"/>
    </source>
</evidence>
<sequence length="217" mass="23110">MMDSFEEKNKKKNAPIWHTSKPDPEPVRGFHVGSQATASTMTKVESTSLPIIPGPLALGIDRSAVKIRNRGPTKLGEGTIRLGLGTKYATDSQGSPHQGVPDEQPSGFLDLAGADYGMDGTQAVKKQSQKLSMQAPQRETTTAPLKPEDLPDAFSDSSVSPPHDVTTKKNNNKSIAPSAAHGGRVATHSSRPPLPCVDPAQVKRRRYPTGPPATTDT</sequence>